<name>A0A0R3TEL4_RODNA</name>
<protein>
    <submittedName>
        <fullName evidence="1">TMEM132 domain-containing protein</fullName>
    </submittedName>
</protein>
<sequence length="85" mass="9239">LSPNFKRPKSIPSSFSRPISKLGFTASAWTLIYGFITIESHNSLISVTVNRKASFIDTASGIEGEVYSTVTLAFSLRNLSVPEEG</sequence>
<reference evidence="1" key="1">
    <citation type="submission" date="2017-02" db="UniProtKB">
        <authorList>
            <consortium name="WormBaseParasite"/>
        </authorList>
    </citation>
    <scope>IDENTIFICATION</scope>
</reference>
<organism evidence="1">
    <name type="scientific">Rodentolepis nana</name>
    <name type="common">Dwarf tapeworm</name>
    <name type="synonym">Hymenolepis nana</name>
    <dbReference type="NCBI Taxonomy" id="102285"/>
    <lineage>
        <taxon>Eukaryota</taxon>
        <taxon>Metazoa</taxon>
        <taxon>Spiralia</taxon>
        <taxon>Lophotrochozoa</taxon>
        <taxon>Platyhelminthes</taxon>
        <taxon>Cestoda</taxon>
        <taxon>Eucestoda</taxon>
        <taxon>Cyclophyllidea</taxon>
        <taxon>Hymenolepididae</taxon>
        <taxon>Rodentolepis</taxon>
    </lineage>
</organism>
<proteinExistence type="predicted"/>
<evidence type="ECO:0000313" key="1">
    <source>
        <dbReference type="WBParaSite" id="HNAJ_0000550301-mRNA-1"/>
    </source>
</evidence>
<dbReference type="AlphaFoldDB" id="A0A0R3TEL4"/>
<dbReference type="WBParaSite" id="HNAJ_0000550301-mRNA-1">
    <property type="protein sequence ID" value="HNAJ_0000550301-mRNA-1"/>
    <property type="gene ID" value="HNAJ_0000550301"/>
</dbReference>
<accession>A0A0R3TEL4</accession>